<feature type="region of interest" description="Disordered" evidence="1">
    <location>
        <begin position="164"/>
        <end position="186"/>
    </location>
</feature>
<dbReference type="InterPro" id="IPR003903">
    <property type="entry name" value="UIM_dom"/>
</dbReference>
<comment type="caution">
    <text evidence="2">The sequence shown here is derived from an EMBL/GenBank/DDBJ whole genome shotgun (WGS) entry which is preliminary data.</text>
</comment>
<feature type="compositionally biased region" description="Polar residues" evidence="1">
    <location>
        <begin position="165"/>
        <end position="178"/>
    </location>
</feature>
<evidence type="ECO:0000256" key="1">
    <source>
        <dbReference type="SAM" id="MobiDB-lite"/>
    </source>
</evidence>
<proteinExistence type="predicted"/>
<feature type="non-terminal residue" evidence="2">
    <location>
        <position position="1"/>
    </location>
</feature>
<feature type="non-terminal residue" evidence="2">
    <location>
        <position position="186"/>
    </location>
</feature>
<sequence length="186" mass="21131">KKFQNDQEDYLNYTGEKSFYASEQSQQIEDKHEFVKRMLTQFRQHTTTQTRTMLQPATNCNLPQVQIQHSLLPSNITRSPIAPQSSSTVSNEDQQPSTSRHPQDIEQASTNLLNSHQPKPCSSTKIANELILNVEEIISLQEKEQIQQALEASLQEVVVNETRQEIQINPSSSTTTITEPHDSDVN</sequence>
<reference evidence="2" key="1">
    <citation type="submission" date="2021-02" db="EMBL/GenBank/DDBJ databases">
        <authorList>
            <person name="Nowell W R."/>
        </authorList>
    </citation>
    <scope>NUCLEOTIDE SEQUENCE</scope>
</reference>
<protein>
    <submittedName>
        <fullName evidence="2">Uncharacterized protein</fullName>
    </submittedName>
</protein>
<evidence type="ECO:0000313" key="2">
    <source>
        <dbReference type="EMBL" id="CAF1645526.1"/>
    </source>
</evidence>
<dbReference type="EMBL" id="CAJOBC010118646">
    <property type="protein sequence ID" value="CAF4564070.1"/>
    <property type="molecule type" value="Genomic_DNA"/>
</dbReference>
<accession>A0A816E405</accession>
<keyword evidence="4" id="KW-1185">Reference proteome</keyword>
<name>A0A816E405_9BILA</name>
<dbReference type="Proteomes" id="UP000663829">
    <property type="component" value="Unassembled WGS sequence"/>
</dbReference>
<dbReference type="AlphaFoldDB" id="A0A816E405"/>
<dbReference type="PROSITE" id="PS50330">
    <property type="entry name" value="UIM"/>
    <property type="match status" value="1"/>
</dbReference>
<feature type="region of interest" description="Disordered" evidence="1">
    <location>
        <begin position="76"/>
        <end position="104"/>
    </location>
</feature>
<dbReference type="EMBL" id="CAJNOQ010049064">
    <property type="protein sequence ID" value="CAF1645526.1"/>
    <property type="molecule type" value="Genomic_DNA"/>
</dbReference>
<organism evidence="2 4">
    <name type="scientific">Didymodactylos carnosus</name>
    <dbReference type="NCBI Taxonomy" id="1234261"/>
    <lineage>
        <taxon>Eukaryota</taxon>
        <taxon>Metazoa</taxon>
        <taxon>Spiralia</taxon>
        <taxon>Gnathifera</taxon>
        <taxon>Rotifera</taxon>
        <taxon>Eurotatoria</taxon>
        <taxon>Bdelloidea</taxon>
        <taxon>Philodinida</taxon>
        <taxon>Philodinidae</taxon>
        <taxon>Didymodactylos</taxon>
    </lineage>
</organism>
<gene>
    <name evidence="2" type="ORF">GPM918_LOCUS45206</name>
    <name evidence="3" type="ORF">SRO942_LOCUS47511</name>
</gene>
<evidence type="ECO:0000313" key="3">
    <source>
        <dbReference type="EMBL" id="CAF4564070.1"/>
    </source>
</evidence>
<dbReference type="Proteomes" id="UP000681722">
    <property type="component" value="Unassembled WGS sequence"/>
</dbReference>
<evidence type="ECO:0000313" key="4">
    <source>
        <dbReference type="Proteomes" id="UP000663829"/>
    </source>
</evidence>